<keyword evidence="2" id="KW-1185">Reference proteome</keyword>
<reference evidence="1 2" key="1">
    <citation type="submission" date="2018-06" db="EMBL/GenBank/DDBJ databases">
        <authorList>
            <consortium name="Pathogen Informatics"/>
            <person name="Doyle S."/>
        </authorList>
    </citation>
    <scope>NUCLEOTIDE SEQUENCE [LARGE SCALE GENOMIC DNA]</scope>
    <source>
        <strain evidence="1 2">NCTC9935</strain>
    </source>
</reference>
<dbReference type="AlphaFoldDB" id="A0A2X0VAY0"/>
<dbReference type="Proteomes" id="UP000250192">
    <property type="component" value="Unassembled WGS sequence"/>
</dbReference>
<accession>A0A2X0VAY0</accession>
<name>A0A2X0VAY0_9ACTO</name>
<dbReference type="Pfam" id="PF21853">
    <property type="entry name" value="DUF6912"/>
    <property type="match status" value="1"/>
</dbReference>
<dbReference type="STRING" id="1660.APY09_05700"/>
<organism evidence="1 2">
    <name type="scientific">Schaalia odontolytica</name>
    <dbReference type="NCBI Taxonomy" id="1660"/>
    <lineage>
        <taxon>Bacteria</taxon>
        <taxon>Bacillati</taxon>
        <taxon>Actinomycetota</taxon>
        <taxon>Actinomycetes</taxon>
        <taxon>Actinomycetales</taxon>
        <taxon>Actinomycetaceae</taxon>
        <taxon>Schaalia</taxon>
    </lineage>
</organism>
<gene>
    <name evidence="1" type="ORF">NCTC9935_00188</name>
</gene>
<sequence length="158" mass="16696">MTMRVYVPAVLSDLSVPLPPVRSGVLCMPEAGMNGEDIEVLEDDAITEAALSSLELARETEGAGTARVVLAVDTPTSTTLTPGEQIEPRIFEAAAFEYTWSDVAAILADLPDAGPAVQAVLSADTQEDADEAVAALWESSLAWFDRSERPAVLALHKG</sequence>
<dbReference type="InterPro" id="IPR054206">
    <property type="entry name" value="DUF6912"/>
</dbReference>
<evidence type="ECO:0000313" key="1">
    <source>
        <dbReference type="EMBL" id="SPT54647.1"/>
    </source>
</evidence>
<evidence type="ECO:0000313" key="2">
    <source>
        <dbReference type="Proteomes" id="UP000250192"/>
    </source>
</evidence>
<protein>
    <submittedName>
        <fullName evidence="1">Uncharacterized protein</fullName>
    </submittedName>
</protein>
<dbReference type="EMBL" id="UAPR01000001">
    <property type="protein sequence ID" value="SPT54647.1"/>
    <property type="molecule type" value="Genomic_DNA"/>
</dbReference>
<proteinExistence type="predicted"/>